<evidence type="ECO:0000259" key="2">
    <source>
        <dbReference type="PROSITE" id="PS51203"/>
    </source>
</evidence>
<evidence type="ECO:0008006" key="4">
    <source>
        <dbReference type="Google" id="ProtNLM"/>
    </source>
</evidence>
<feature type="domain" description="SGS" evidence="1">
    <location>
        <begin position="125"/>
        <end position="214"/>
    </location>
</feature>
<comment type="caution">
    <text evidence="3">The sequence shown here is derived from an EMBL/GenBank/DDBJ whole genome shotgun (WGS) entry which is preliminary data.</text>
</comment>
<dbReference type="GO" id="GO:0051087">
    <property type="term" value="F:protein-folding chaperone binding"/>
    <property type="evidence" value="ECO:0007669"/>
    <property type="project" value="InterPro"/>
</dbReference>
<sequence>MADSEQSEKTQKSSIRHDWYQTETHIIVNILHRNVKPTDLKVDFQDQSLNVSFPTESGDDYNLNLVLSYEVVPSECSYKASPSKVEIKLKKKEGFRWVKLEGDTFSRLALKNASYGNSISEHSSVSGSPQKPPKNWDKVVDSITNSEEYKAVDEGAINELFQKIYSEGSDDVRKAMMKSFLESNGTVLSTNWDEVKADKVDCKPPDGVEWKKWD</sequence>
<dbReference type="PROSITE" id="PS51048">
    <property type="entry name" value="SGS"/>
    <property type="match status" value="1"/>
</dbReference>
<evidence type="ECO:0000313" key="3">
    <source>
        <dbReference type="EMBL" id="KAL0281177.1"/>
    </source>
</evidence>
<accession>A0AAW2IGJ4</accession>
<name>A0AAW2IGJ4_9NEOP</name>
<dbReference type="InterPro" id="IPR008978">
    <property type="entry name" value="HSP20-like_chaperone"/>
</dbReference>
<proteinExistence type="predicted"/>
<dbReference type="AlphaFoldDB" id="A0AAW2IGJ4"/>
<dbReference type="Gene3D" id="2.60.40.790">
    <property type="match status" value="1"/>
</dbReference>
<dbReference type="InterPro" id="IPR007052">
    <property type="entry name" value="CS_dom"/>
</dbReference>
<dbReference type="Pfam" id="PF04969">
    <property type="entry name" value="CS"/>
    <property type="match status" value="1"/>
</dbReference>
<dbReference type="GO" id="GO:0005737">
    <property type="term" value="C:cytoplasm"/>
    <property type="evidence" value="ECO:0007669"/>
    <property type="project" value="UniProtKB-ARBA"/>
</dbReference>
<organism evidence="3">
    <name type="scientific">Menopon gallinae</name>
    <name type="common">poultry shaft louse</name>
    <dbReference type="NCBI Taxonomy" id="328185"/>
    <lineage>
        <taxon>Eukaryota</taxon>
        <taxon>Metazoa</taxon>
        <taxon>Ecdysozoa</taxon>
        <taxon>Arthropoda</taxon>
        <taxon>Hexapoda</taxon>
        <taxon>Insecta</taxon>
        <taxon>Pterygota</taxon>
        <taxon>Neoptera</taxon>
        <taxon>Paraneoptera</taxon>
        <taxon>Psocodea</taxon>
        <taxon>Troctomorpha</taxon>
        <taxon>Phthiraptera</taxon>
        <taxon>Amblycera</taxon>
        <taxon>Menoponidae</taxon>
        <taxon>Menopon</taxon>
    </lineage>
</organism>
<dbReference type="InterPro" id="IPR007699">
    <property type="entry name" value="SGS_dom"/>
</dbReference>
<dbReference type="PROSITE" id="PS51203">
    <property type="entry name" value="CS"/>
    <property type="match status" value="1"/>
</dbReference>
<gene>
    <name evidence="3" type="ORF">PYX00_002240</name>
</gene>
<dbReference type="PANTHER" id="PTHR45862">
    <property type="entry name" value="PROTEIN SGT1 HOMOLOG"/>
    <property type="match status" value="1"/>
</dbReference>
<dbReference type="SUPFAM" id="SSF49764">
    <property type="entry name" value="HSP20-like chaperones"/>
    <property type="match status" value="1"/>
</dbReference>
<dbReference type="EMBL" id="JARGDH010000001">
    <property type="protein sequence ID" value="KAL0281177.1"/>
    <property type="molecule type" value="Genomic_DNA"/>
</dbReference>
<feature type="domain" description="CS" evidence="2">
    <location>
        <begin position="12"/>
        <end position="101"/>
    </location>
</feature>
<dbReference type="Pfam" id="PF05002">
    <property type="entry name" value="SGS"/>
    <property type="match status" value="1"/>
</dbReference>
<evidence type="ECO:0000259" key="1">
    <source>
        <dbReference type="PROSITE" id="PS51048"/>
    </source>
</evidence>
<reference evidence="3" key="1">
    <citation type="journal article" date="2024" name="Gigascience">
        <title>Chromosome-level genome of the poultry shaft louse Menopon gallinae provides insight into the host-switching and adaptive evolution of parasitic lice.</title>
        <authorList>
            <person name="Xu Y."/>
            <person name="Ma L."/>
            <person name="Liu S."/>
            <person name="Liang Y."/>
            <person name="Liu Q."/>
            <person name="He Z."/>
            <person name="Tian L."/>
            <person name="Duan Y."/>
            <person name="Cai W."/>
            <person name="Li H."/>
            <person name="Song F."/>
        </authorList>
    </citation>
    <scope>NUCLEOTIDE SEQUENCE</scope>
    <source>
        <strain evidence="3">Cailab_2023a</strain>
    </source>
</reference>
<protein>
    <recommendedName>
        <fullName evidence="4">Suppressor of G2 allele of SKP1</fullName>
    </recommendedName>
</protein>
<dbReference type="FunFam" id="2.60.40.790:FF:000012">
    <property type="entry name" value="SGT1 homolog, MIS12 kinetochore complex assembly cochaperone"/>
    <property type="match status" value="1"/>
</dbReference>
<dbReference type="InterPro" id="IPR044563">
    <property type="entry name" value="Sgt1-like"/>
</dbReference>